<dbReference type="GeneID" id="27701953"/>
<dbReference type="InterPro" id="IPR015590">
    <property type="entry name" value="Aldehyde_DH_dom"/>
</dbReference>
<dbReference type="SUPFAM" id="SSF53720">
    <property type="entry name" value="ALDH-like"/>
    <property type="match status" value="1"/>
</dbReference>
<feature type="domain" description="Aldehyde dehydrogenase" evidence="2">
    <location>
        <begin position="333"/>
        <end position="482"/>
    </location>
</feature>
<keyword evidence="4" id="KW-1185">Reference proteome</keyword>
<dbReference type="InterPro" id="IPR016162">
    <property type="entry name" value="Ald_DH_N"/>
</dbReference>
<organism evidence="3 4">
    <name type="scientific">Cladophialophora bantiana (strain ATCC 10958 / CBS 173.52 / CDC B-1940 / NIH 8579)</name>
    <name type="common">Xylohypha bantiana</name>
    <dbReference type="NCBI Taxonomy" id="1442370"/>
    <lineage>
        <taxon>Eukaryota</taxon>
        <taxon>Fungi</taxon>
        <taxon>Dikarya</taxon>
        <taxon>Ascomycota</taxon>
        <taxon>Pezizomycotina</taxon>
        <taxon>Eurotiomycetes</taxon>
        <taxon>Chaetothyriomycetidae</taxon>
        <taxon>Chaetothyriales</taxon>
        <taxon>Herpotrichiellaceae</taxon>
        <taxon>Cladophialophora</taxon>
    </lineage>
</organism>
<dbReference type="Gene3D" id="3.40.605.10">
    <property type="entry name" value="Aldehyde Dehydrogenase, Chain A, domain 1"/>
    <property type="match status" value="1"/>
</dbReference>
<dbReference type="InterPro" id="IPR016163">
    <property type="entry name" value="Ald_DH_C"/>
</dbReference>
<evidence type="ECO:0000313" key="4">
    <source>
        <dbReference type="Proteomes" id="UP000053789"/>
    </source>
</evidence>
<evidence type="ECO:0000313" key="3">
    <source>
        <dbReference type="EMBL" id="KIW90380.1"/>
    </source>
</evidence>
<dbReference type="PANTHER" id="PTHR43353:SF6">
    <property type="entry name" value="CYTOPLASMIC ALDEHYDE DEHYDROGENASE (EUROFUNG)"/>
    <property type="match status" value="1"/>
</dbReference>
<dbReference type="EMBL" id="KN846993">
    <property type="protein sequence ID" value="KIW90380.1"/>
    <property type="molecule type" value="Genomic_DNA"/>
</dbReference>
<dbReference type="GO" id="GO:0009450">
    <property type="term" value="P:gamma-aminobutyric acid catabolic process"/>
    <property type="evidence" value="ECO:0007669"/>
    <property type="project" value="TreeGrafter"/>
</dbReference>
<accession>A0A0D2HHW3</accession>
<name>A0A0D2HHW3_CLAB1</name>
<evidence type="ECO:0000259" key="2">
    <source>
        <dbReference type="Pfam" id="PF00171"/>
    </source>
</evidence>
<dbReference type="InterPro" id="IPR016161">
    <property type="entry name" value="Ald_DH/histidinol_DH"/>
</dbReference>
<dbReference type="HOGENOM" id="CLU_566185_0_0_1"/>
<dbReference type="Proteomes" id="UP000053789">
    <property type="component" value="Unassembled WGS sequence"/>
</dbReference>
<dbReference type="OrthoDB" id="3468019at2759"/>
<gene>
    <name evidence="3" type="ORF">Z519_09025</name>
</gene>
<dbReference type="InterPro" id="IPR050740">
    <property type="entry name" value="Aldehyde_DH_Superfamily"/>
</dbReference>
<keyword evidence="1" id="KW-0560">Oxidoreductase</keyword>
<dbReference type="PANTHER" id="PTHR43353">
    <property type="entry name" value="SUCCINATE-SEMIALDEHYDE DEHYDROGENASE, MITOCHONDRIAL"/>
    <property type="match status" value="1"/>
</dbReference>
<sequence length="482" mass="52767">MSYICEGTVWPDVDISTETKALLNRFFELADLNSPEAGPLMADEVFSADAVVKSGKQRVSGSNAIRNSRKNAWDHIQKRRHHISRVYFRDQGCMDLMLLGELQAELKSGTVVHQEFCARAVAEERSANEGPRLTLYQVWAISDLLDKNDVSNFKEWAAANIHGSLKSLEKLACSVTRVTGEILSTDDPSKLSLIFQVLVGSVLVIAPWYGGIVLPAKTITQPLAAGCTVVFKASELSPRTHHLVAKMFIDAGLPAGALNVVQTRREDAENVTRAVIAHPAILLMELGGKCPTIVLDDTDVSNAAPKCIVAFVFVFHQYYLRLCRKFDMTDTLGSFLLHGQICFSTKLIIVLEAIAEKFTAEFRAKAQNRQPVDVVSKRIIDNTNSLVEDARAKGCEFVLGAGMPGFVRPSALQPIILTNVTKDMAIYDSESFGPSVSLYIVKTEDEAVALANSSAYGLNAAVYSQNVTRALRVARQIECGTI</sequence>
<reference evidence="3" key="1">
    <citation type="submission" date="2015-01" db="EMBL/GenBank/DDBJ databases">
        <title>The Genome Sequence of Cladophialophora bantiana CBS 173.52.</title>
        <authorList>
            <consortium name="The Broad Institute Genomics Platform"/>
            <person name="Cuomo C."/>
            <person name="de Hoog S."/>
            <person name="Gorbushina A."/>
            <person name="Stielow B."/>
            <person name="Teixiera M."/>
            <person name="Abouelleil A."/>
            <person name="Chapman S.B."/>
            <person name="Priest M."/>
            <person name="Young S.K."/>
            <person name="Wortman J."/>
            <person name="Nusbaum C."/>
            <person name="Birren B."/>
        </authorList>
    </citation>
    <scope>NUCLEOTIDE SEQUENCE [LARGE SCALE GENOMIC DNA]</scope>
    <source>
        <strain evidence="3">CBS 173.52</strain>
    </source>
</reference>
<proteinExistence type="predicted"/>
<dbReference type="Pfam" id="PF00171">
    <property type="entry name" value="Aldedh"/>
    <property type="match status" value="2"/>
</dbReference>
<dbReference type="GO" id="GO:0004777">
    <property type="term" value="F:succinate-semialdehyde dehydrogenase (NAD+) activity"/>
    <property type="evidence" value="ECO:0007669"/>
    <property type="project" value="TreeGrafter"/>
</dbReference>
<dbReference type="Gene3D" id="3.40.309.10">
    <property type="entry name" value="Aldehyde Dehydrogenase, Chain A, domain 2"/>
    <property type="match status" value="1"/>
</dbReference>
<protein>
    <recommendedName>
        <fullName evidence="2">Aldehyde dehydrogenase domain-containing protein</fullName>
    </recommendedName>
</protein>
<feature type="domain" description="Aldehyde dehydrogenase" evidence="2">
    <location>
        <begin position="155"/>
        <end position="280"/>
    </location>
</feature>
<dbReference type="RefSeq" id="XP_016617049.1">
    <property type="nucleotide sequence ID" value="XM_016766751.1"/>
</dbReference>
<evidence type="ECO:0000256" key="1">
    <source>
        <dbReference type="ARBA" id="ARBA00023002"/>
    </source>
</evidence>
<dbReference type="AlphaFoldDB" id="A0A0D2HHW3"/>